<accession>A0ABV2LHE2</accession>
<keyword evidence="3" id="KW-1185">Reference proteome</keyword>
<dbReference type="RefSeq" id="WP_198768491.1">
    <property type="nucleotide sequence ID" value="NZ_JAEACF010000001.1"/>
</dbReference>
<sequence length="63" mass="7195">MEKERLAQLDEVLLLVDIITLLLVEDRPVLGIVFIGLLKVIAKDRMIRIAFILLIIVLNVNSR</sequence>
<keyword evidence="1" id="KW-1133">Transmembrane helix</keyword>
<gene>
    <name evidence="2" type="ORF">ABID52_000483</name>
</gene>
<feature type="transmembrane region" description="Helical" evidence="1">
    <location>
        <begin position="45"/>
        <end position="62"/>
    </location>
</feature>
<keyword evidence="1" id="KW-0812">Transmembrane</keyword>
<evidence type="ECO:0000313" key="3">
    <source>
        <dbReference type="Proteomes" id="UP001549097"/>
    </source>
</evidence>
<feature type="transmembrane region" description="Helical" evidence="1">
    <location>
        <begin position="12"/>
        <end position="38"/>
    </location>
</feature>
<dbReference type="Proteomes" id="UP001549097">
    <property type="component" value="Unassembled WGS sequence"/>
</dbReference>
<comment type="caution">
    <text evidence="2">The sequence shown here is derived from an EMBL/GenBank/DDBJ whole genome shotgun (WGS) entry which is preliminary data.</text>
</comment>
<evidence type="ECO:0000313" key="2">
    <source>
        <dbReference type="EMBL" id="MET3726902.1"/>
    </source>
</evidence>
<name>A0ABV2LHE2_9BACL</name>
<proteinExistence type="predicted"/>
<organism evidence="2 3">
    <name type="scientific">Fictibacillus halophilus</name>
    <dbReference type="NCBI Taxonomy" id="1610490"/>
    <lineage>
        <taxon>Bacteria</taxon>
        <taxon>Bacillati</taxon>
        <taxon>Bacillota</taxon>
        <taxon>Bacilli</taxon>
        <taxon>Bacillales</taxon>
        <taxon>Fictibacillaceae</taxon>
        <taxon>Fictibacillus</taxon>
    </lineage>
</organism>
<protein>
    <submittedName>
        <fullName evidence="2">Uncharacterized protein</fullName>
    </submittedName>
</protein>
<keyword evidence="1" id="KW-0472">Membrane</keyword>
<dbReference type="EMBL" id="JBEPMP010000001">
    <property type="protein sequence ID" value="MET3726902.1"/>
    <property type="molecule type" value="Genomic_DNA"/>
</dbReference>
<evidence type="ECO:0000256" key="1">
    <source>
        <dbReference type="SAM" id="Phobius"/>
    </source>
</evidence>
<reference evidence="2 3" key="1">
    <citation type="submission" date="2024-06" db="EMBL/GenBank/DDBJ databases">
        <title>Genomic Encyclopedia of Type Strains, Phase IV (KMG-IV): sequencing the most valuable type-strain genomes for metagenomic binning, comparative biology and taxonomic classification.</title>
        <authorList>
            <person name="Goeker M."/>
        </authorList>
    </citation>
    <scope>NUCLEOTIDE SEQUENCE [LARGE SCALE GENOMIC DNA]</scope>
    <source>
        <strain evidence="2 3">DSM 100124</strain>
    </source>
</reference>